<feature type="compositionally biased region" description="Low complexity" evidence="1">
    <location>
        <begin position="165"/>
        <end position="192"/>
    </location>
</feature>
<proteinExistence type="predicted"/>
<accession>A0A9N9LF45</accession>
<dbReference type="GO" id="GO:0031267">
    <property type="term" value="F:small GTPase binding"/>
    <property type="evidence" value="ECO:0007669"/>
    <property type="project" value="TreeGrafter"/>
</dbReference>
<name>A0A9N9LF45_9HELO</name>
<evidence type="ECO:0000313" key="2">
    <source>
        <dbReference type="EMBL" id="CAG8972603.1"/>
    </source>
</evidence>
<comment type="caution">
    <text evidence="2">The sequence shown here is derived from an EMBL/GenBank/DDBJ whole genome shotgun (WGS) entry which is preliminary data.</text>
</comment>
<dbReference type="PANTHER" id="PTHR15837">
    <property type="entry name" value="RAN GUANINE NUCLEOTIDE RELEASE FACTOR"/>
    <property type="match status" value="1"/>
</dbReference>
<feature type="compositionally biased region" description="Polar residues" evidence="1">
    <location>
        <begin position="478"/>
        <end position="488"/>
    </location>
</feature>
<feature type="region of interest" description="Disordered" evidence="1">
    <location>
        <begin position="467"/>
        <end position="490"/>
    </location>
</feature>
<dbReference type="PANTHER" id="PTHR15837:SF5">
    <property type="entry name" value="NYN DOMAIN-CONTAINING PROTEIN"/>
    <property type="match status" value="1"/>
</dbReference>
<dbReference type="AlphaFoldDB" id="A0A9N9LF45"/>
<dbReference type="Proteomes" id="UP000701801">
    <property type="component" value="Unassembled WGS sequence"/>
</dbReference>
<dbReference type="GO" id="GO:0005085">
    <property type="term" value="F:guanyl-nucleotide exchange factor activity"/>
    <property type="evidence" value="ECO:0007669"/>
    <property type="project" value="TreeGrafter"/>
</dbReference>
<dbReference type="InterPro" id="IPR007681">
    <property type="entry name" value="Mog1"/>
</dbReference>
<dbReference type="EMBL" id="CAJVRM010000049">
    <property type="protein sequence ID" value="CAG8972603.1"/>
    <property type="molecule type" value="Genomic_DNA"/>
</dbReference>
<gene>
    <name evidence="2" type="ORF">HYALB_00005372</name>
</gene>
<feature type="region of interest" description="Disordered" evidence="1">
    <location>
        <begin position="163"/>
        <end position="205"/>
    </location>
</feature>
<feature type="region of interest" description="Disordered" evidence="1">
    <location>
        <begin position="232"/>
        <end position="258"/>
    </location>
</feature>
<dbReference type="Gene3D" id="3.40.50.1010">
    <property type="entry name" value="5'-nuclease"/>
    <property type="match status" value="1"/>
</dbReference>
<evidence type="ECO:0008006" key="4">
    <source>
        <dbReference type="Google" id="ProtNLM"/>
    </source>
</evidence>
<dbReference type="GO" id="GO:0006606">
    <property type="term" value="P:protein import into nucleus"/>
    <property type="evidence" value="ECO:0007669"/>
    <property type="project" value="TreeGrafter"/>
</dbReference>
<sequence length="612" mass="68772">MFQTTEVNSSNDRGTARLAHKAATAHWCYQVVIHSIQRELCHLHFRVIIRTVAQRYRNTLAYACELSTYTKQQHQPTNPVPMDTNARHPEPELGNLDAVLRFLHNYPHSHTSTSPNDAEIADVALDPTKYDPTTSKPNSLGDFNRCWEFLGRPLDAVTRRRHESFGTSSSSLTFSTITLSRPSPASTPLSSAPEDEAEKITPTNAITRLSLEGENEDKSKAKEVRWQDESLGLVTSQSRRRTKRISNKSSSQQESDTEIRYTLRSGKKIKVINDEITKPKSFEISPHKTKGLIPSSLVPPPPPFLPYPPVYPDGSIIRPKLTLTYMEKKARLIKKLKKRNLISRELSTTSLLPEYKRKIQSDGIHIFVDFSNINIGFFQQIKRDRGIPLQVYRRFPPLSFHCLSLLFERNRPVARRVLAGSINGGSLAHDGLGRLVKQRLPQVFLDARECGYELNILEPVVKAPSLTPKRRGGKGNGYATSGHSSGSDAPSYVRVSKQEQCVDEILQMKMLESIVDAEEPSTMVLASGDAAEAEYSGGFLKTVERALLKGWQVEVYAWSGGLSTEYCSKEFLQRWQGKFTVIVLDDFAEELLAFYVTSCLVGDQTLGLVDMY</sequence>
<evidence type="ECO:0000313" key="3">
    <source>
        <dbReference type="Proteomes" id="UP000701801"/>
    </source>
</evidence>
<dbReference type="GO" id="GO:0005634">
    <property type="term" value="C:nucleus"/>
    <property type="evidence" value="ECO:0007669"/>
    <property type="project" value="TreeGrafter"/>
</dbReference>
<dbReference type="OrthoDB" id="5590473at2759"/>
<evidence type="ECO:0000256" key="1">
    <source>
        <dbReference type="SAM" id="MobiDB-lite"/>
    </source>
</evidence>
<protein>
    <recommendedName>
        <fullName evidence="4">NYN domain-containing protein</fullName>
    </recommendedName>
</protein>
<keyword evidence="3" id="KW-1185">Reference proteome</keyword>
<reference evidence="2" key="1">
    <citation type="submission" date="2021-07" db="EMBL/GenBank/DDBJ databases">
        <authorList>
            <person name="Durling M."/>
        </authorList>
    </citation>
    <scope>NUCLEOTIDE SEQUENCE</scope>
</reference>
<organism evidence="2 3">
    <name type="scientific">Hymenoscyphus albidus</name>
    <dbReference type="NCBI Taxonomy" id="595503"/>
    <lineage>
        <taxon>Eukaryota</taxon>
        <taxon>Fungi</taxon>
        <taxon>Dikarya</taxon>
        <taxon>Ascomycota</taxon>
        <taxon>Pezizomycotina</taxon>
        <taxon>Leotiomycetes</taxon>
        <taxon>Helotiales</taxon>
        <taxon>Helotiaceae</taxon>
        <taxon>Hymenoscyphus</taxon>
    </lineage>
</organism>
<dbReference type="CDD" id="cd18724">
    <property type="entry name" value="PIN_LabA-like"/>
    <property type="match status" value="1"/>
</dbReference>